<evidence type="ECO:0000313" key="2">
    <source>
        <dbReference type="Proteomes" id="UP000887575"/>
    </source>
</evidence>
<sequence>MAYDNQIATSRNTSAAAKSRDANLSPSRKTGIRHCKDYPPLKKTATSLSRVEEFGEPVVDLDHLDKLRECNEDRARTASANESTSGDDGTTTINK</sequence>
<dbReference type="WBParaSite" id="MBELARI_LOCUS1275">
    <property type="protein sequence ID" value="MBELARI_LOCUS1275"/>
    <property type="gene ID" value="MBELARI_LOCUS1275"/>
</dbReference>
<feature type="region of interest" description="Disordered" evidence="1">
    <location>
        <begin position="72"/>
        <end position="95"/>
    </location>
</feature>
<organism evidence="2 3">
    <name type="scientific">Mesorhabditis belari</name>
    <dbReference type="NCBI Taxonomy" id="2138241"/>
    <lineage>
        <taxon>Eukaryota</taxon>
        <taxon>Metazoa</taxon>
        <taxon>Ecdysozoa</taxon>
        <taxon>Nematoda</taxon>
        <taxon>Chromadorea</taxon>
        <taxon>Rhabditida</taxon>
        <taxon>Rhabditina</taxon>
        <taxon>Rhabditomorpha</taxon>
        <taxon>Rhabditoidea</taxon>
        <taxon>Rhabditidae</taxon>
        <taxon>Mesorhabditinae</taxon>
        <taxon>Mesorhabditis</taxon>
    </lineage>
</organism>
<protein>
    <submittedName>
        <fullName evidence="3">Uncharacterized protein</fullName>
    </submittedName>
</protein>
<evidence type="ECO:0000256" key="1">
    <source>
        <dbReference type="SAM" id="MobiDB-lite"/>
    </source>
</evidence>
<evidence type="ECO:0000313" key="3">
    <source>
        <dbReference type="WBParaSite" id="MBELARI_LOCUS1275"/>
    </source>
</evidence>
<accession>A0AAF3EFL0</accession>
<dbReference type="Proteomes" id="UP000887575">
    <property type="component" value="Unassembled WGS sequence"/>
</dbReference>
<reference evidence="3" key="1">
    <citation type="submission" date="2024-02" db="UniProtKB">
        <authorList>
            <consortium name="WormBaseParasite"/>
        </authorList>
    </citation>
    <scope>IDENTIFICATION</scope>
</reference>
<name>A0AAF3EFL0_9BILA</name>
<keyword evidence="2" id="KW-1185">Reference proteome</keyword>
<dbReference type="AlphaFoldDB" id="A0AAF3EFL0"/>
<feature type="region of interest" description="Disordered" evidence="1">
    <location>
        <begin position="1"/>
        <end position="38"/>
    </location>
</feature>
<feature type="compositionally biased region" description="Polar residues" evidence="1">
    <location>
        <begin position="78"/>
        <end position="95"/>
    </location>
</feature>
<proteinExistence type="predicted"/>
<feature type="compositionally biased region" description="Polar residues" evidence="1">
    <location>
        <begin position="1"/>
        <end position="28"/>
    </location>
</feature>